<dbReference type="AlphaFoldDB" id="A0A1I6EJI8"/>
<organism evidence="1 2">
    <name type="scientific">Desulfoscipio geothermicus DSM 3669</name>
    <dbReference type="NCBI Taxonomy" id="1121426"/>
    <lineage>
        <taxon>Bacteria</taxon>
        <taxon>Bacillati</taxon>
        <taxon>Bacillota</taxon>
        <taxon>Clostridia</taxon>
        <taxon>Eubacteriales</taxon>
        <taxon>Desulfallaceae</taxon>
        <taxon>Desulfoscipio</taxon>
    </lineage>
</organism>
<sequence length="45" mass="5386">MENKEKVLLRMKEDILLRGLSKNTLESYTINARIFLDYCNRPVEQ</sequence>
<proteinExistence type="predicted"/>
<evidence type="ECO:0000313" key="2">
    <source>
        <dbReference type="Proteomes" id="UP000199584"/>
    </source>
</evidence>
<evidence type="ECO:0000313" key="1">
    <source>
        <dbReference type="EMBL" id="SFR17936.1"/>
    </source>
</evidence>
<evidence type="ECO:0008006" key="3">
    <source>
        <dbReference type="Google" id="ProtNLM"/>
    </source>
</evidence>
<dbReference type="EMBL" id="FOYM01000051">
    <property type="protein sequence ID" value="SFR17936.1"/>
    <property type="molecule type" value="Genomic_DNA"/>
</dbReference>
<dbReference type="Proteomes" id="UP000199584">
    <property type="component" value="Unassembled WGS sequence"/>
</dbReference>
<feature type="non-terminal residue" evidence="1">
    <location>
        <position position="45"/>
    </location>
</feature>
<name>A0A1I6EJI8_9FIRM</name>
<accession>A0A1I6EJI8</accession>
<protein>
    <recommendedName>
        <fullName evidence="3">Phage integrase, N-terminal SAM-like domain</fullName>
    </recommendedName>
</protein>
<reference evidence="2" key="1">
    <citation type="submission" date="2016-10" db="EMBL/GenBank/DDBJ databases">
        <authorList>
            <person name="Varghese N."/>
            <person name="Submissions S."/>
        </authorList>
    </citation>
    <scope>NUCLEOTIDE SEQUENCE [LARGE SCALE GENOMIC DNA]</scope>
    <source>
        <strain evidence="2">DSM 3669</strain>
    </source>
</reference>
<dbReference type="STRING" id="39060.SAMN05660706_1511"/>
<keyword evidence="2" id="KW-1185">Reference proteome</keyword>
<gene>
    <name evidence="1" type="ORF">SAMN05660706_1511</name>
</gene>